<keyword evidence="6" id="KW-0808">Transferase</keyword>
<dbReference type="OrthoDB" id="9792991at2"/>
<keyword evidence="11 14" id="KW-1133">Transmembrane helix</keyword>
<keyword evidence="13 14" id="KW-0472">Membrane</keyword>
<dbReference type="PROSITE" id="PS50109">
    <property type="entry name" value="HIS_KIN"/>
    <property type="match status" value="1"/>
</dbReference>
<evidence type="ECO:0000313" key="17">
    <source>
        <dbReference type="EMBL" id="SDX73218.1"/>
    </source>
</evidence>
<dbReference type="InterPro" id="IPR036890">
    <property type="entry name" value="HATPase_C_sf"/>
</dbReference>
<evidence type="ECO:0000259" key="16">
    <source>
        <dbReference type="PROSITE" id="PS50885"/>
    </source>
</evidence>
<dbReference type="Pfam" id="PF00512">
    <property type="entry name" value="HisKA"/>
    <property type="match status" value="1"/>
</dbReference>
<dbReference type="SMART" id="SM00388">
    <property type="entry name" value="HisKA"/>
    <property type="match status" value="1"/>
</dbReference>
<keyword evidence="7 14" id="KW-0812">Transmembrane</keyword>
<protein>
    <recommendedName>
        <fullName evidence="3">histidine kinase</fullName>
        <ecNumber evidence="3">2.7.13.3</ecNumber>
    </recommendedName>
</protein>
<dbReference type="InterPro" id="IPR005467">
    <property type="entry name" value="His_kinase_dom"/>
</dbReference>
<feature type="domain" description="HAMP" evidence="16">
    <location>
        <begin position="194"/>
        <end position="246"/>
    </location>
</feature>
<keyword evidence="10" id="KW-0067">ATP-binding</keyword>
<keyword evidence="8" id="KW-0547">Nucleotide-binding</keyword>
<dbReference type="STRING" id="1528.SAMN04488579_10685"/>
<dbReference type="FunFam" id="3.30.565.10:FF:000006">
    <property type="entry name" value="Sensor histidine kinase WalK"/>
    <property type="match status" value="1"/>
</dbReference>
<proteinExistence type="predicted"/>
<comment type="catalytic activity">
    <reaction evidence="1">
        <text>ATP + protein L-histidine = ADP + protein N-phospho-L-histidine.</text>
        <dbReference type="EC" id="2.7.13.3"/>
    </reaction>
</comment>
<evidence type="ECO:0000256" key="1">
    <source>
        <dbReference type="ARBA" id="ARBA00000085"/>
    </source>
</evidence>
<dbReference type="SUPFAM" id="SSF158472">
    <property type="entry name" value="HAMP domain-like"/>
    <property type="match status" value="1"/>
</dbReference>
<organism evidence="17 18">
    <name type="scientific">Eubacterium barkeri</name>
    <name type="common">Clostridium barkeri</name>
    <dbReference type="NCBI Taxonomy" id="1528"/>
    <lineage>
        <taxon>Bacteria</taxon>
        <taxon>Bacillati</taxon>
        <taxon>Bacillota</taxon>
        <taxon>Clostridia</taxon>
        <taxon>Eubacteriales</taxon>
        <taxon>Eubacteriaceae</taxon>
        <taxon>Eubacterium</taxon>
    </lineage>
</organism>
<dbReference type="GO" id="GO:0005524">
    <property type="term" value="F:ATP binding"/>
    <property type="evidence" value="ECO:0007669"/>
    <property type="project" value="UniProtKB-KW"/>
</dbReference>
<dbReference type="GO" id="GO:0000155">
    <property type="term" value="F:phosphorelay sensor kinase activity"/>
    <property type="evidence" value="ECO:0007669"/>
    <property type="project" value="InterPro"/>
</dbReference>
<dbReference type="FunFam" id="1.10.287.130:FF:000001">
    <property type="entry name" value="Two-component sensor histidine kinase"/>
    <property type="match status" value="1"/>
</dbReference>
<keyword evidence="18" id="KW-1185">Reference proteome</keyword>
<dbReference type="Pfam" id="PF02518">
    <property type="entry name" value="HATPase_c"/>
    <property type="match status" value="1"/>
</dbReference>
<evidence type="ECO:0000256" key="10">
    <source>
        <dbReference type="ARBA" id="ARBA00022840"/>
    </source>
</evidence>
<feature type="domain" description="Histidine kinase" evidence="15">
    <location>
        <begin position="367"/>
        <end position="587"/>
    </location>
</feature>
<reference evidence="18" key="1">
    <citation type="submission" date="2016-10" db="EMBL/GenBank/DDBJ databases">
        <authorList>
            <person name="Varghese N."/>
            <person name="Submissions S."/>
        </authorList>
    </citation>
    <scope>NUCLEOTIDE SEQUENCE [LARGE SCALE GENOMIC DNA]</scope>
    <source>
        <strain evidence="18">VPI 5359</strain>
    </source>
</reference>
<keyword evidence="4" id="KW-1003">Cell membrane</keyword>
<dbReference type="CDD" id="cd06225">
    <property type="entry name" value="HAMP"/>
    <property type="match status" value="1"/>
</dbReference>
<evidence type="ECO:0000256" key="3">
    <source>
        <dbReference type="ARBA" id="ARBA00012438"/>
    </source>
</evidence>
<dbReference type="PROSITE" id="PS50885">
    <property type="entry name" value="HAMP"/>
    <property type="match status" value="1"/>
</dbReference>
<evidence type="ECO:0000313" key="18">
    <source>
        <dbReference type="Proteomes" id="UP000199652"/>
    </source>
</evidence>
<accession>A0A1H3E4N9</accession>
<dbReference type="Gene3D" id="3.30.450.20">
    <property type="entry name" value="PAS domain"/>
    <property type="match status" value="1"/>
</dbReference>
<dbReference type="InterPro" id="IPR036097">
    <property type="entry name" value="HisK_dim/P_sf"/>
</dbReference>
<evidence type="ECO:0000256" key="11">
    <source>
        <dbReference type="ARBA" id="ARBA00022989"/>
    </source>
</evidence>
<evidence type="ECO:0000256" key="2">
    <source>
        <dbReference type="ARBA" id="ARBA00004651"/>
    </source>
</evidence>
<dbReference type="Gene3D" id="1.10.287.130">
    <property type="match status" value="1"/>
</dbReference>
<dbReference type="RefSeq" id="WP_090244195.1">
    <property type="nucleotide sequence ID" value="NZ_FNOU01000006.1"/>
</dbReference>
<dbReference type="PRINTS" id="PR00344">
    <property type="entry name" value="BCTRLSENSOR"/>
</dbReference>
<evidence type="ECO:0000256" key="6">
    <source>
        <dbReference type="ARBA" id="ARBA00022679"/>
    </source>
</evidence>
<keyword evidence="9 17" id="KW-0418">Kinase</keyword>
<feature type="transmembrane region" description="Helical" evidence="14">
    <location>
        <begin position="12"/>
        <end position="37"/>
    </location>
</feature>
<evidence type="ECO:0000259" key="15">
    <source>
        <dbReference type="PROSITE" id="PS50109"/>
    </source>
</evidence>
<sequence length="597" mass="67276">MQLTYRGRIIAYNIAIFLAIFGFILFCIVQGTIYHYVITARSELAVMGQNATLYIEESAESNSDGSDAAAYFNKTARQISSAIFATTNTPALIFSSEGKPLYNPTDDSSLDFSESISQAEATGNATMLYTESMGTPVVEFLQPITFAGENIGYIGFLYSLAAMDAQLNTCLFFYALGCALGFPLLVVITLSYSNHFIQPIKELTKISKEITHGNYNVQIHYRREDEIGDLTRVFNSMTQNVNNVINQLNSERNRLASVLASLDDGLLALDAKGNVITSNSYIKTYFDVSNPKTIYDFQYQSFLRDIFDDLKNGKLHISVEVDSNDRNLLIIGSPIRKAEFEENYMIVIRNMTSTKQIQKEQQQFISSVSHELRTPLTTIIGYTDMLRRRQVMEGEILNRSLDTMNREGHRLLRLVDDLLNVNQLERPEFDVKKTNLNLHTLLDEVVEQMEIKSQQKEISINYKSDENLPEILGDYGRLQQLFINILHNAIKYSDKGDIIDVVSTLEEDNIIVSIRDYGVGISENDQKKIFSAFYRVEEDRARNEGEGGAGLGLYLAKQIVDKHHGTISMESVLGEGTNISIRLPILIKTVQEGLANE</sequence>
<dbReference type="AlphaFoldDB" id="A0A1H3E4N9"/>
<evidence type="ECO:0000256" key="4">
    <source>
        <dbReference type="ARBA" id="ARBA00022475"/>
    </source>
</evidence>
<dbReference type="SUPFAM" id="SSF55874">
    <property type="entry name" value="ATPase domain of HSP90 chaperone/DNA topoisomerase II/histidine kinase"/>
    <property type="match status" value="1"/>
</dbReference>
<feature type="transmembrane region" description="Helical" evidence="14">
    <location>
        <begin position="171"/>
        <end position="192"/>
    </location>
</feature>
<dbReference type="PANTHER" id="PTHR45528">
    <property type="entry name" value="SENSOR HISTIDINE KINASE CPXA"/>
    <property type="match status" value="1"/>
</dbReference>
<dbReference type="Gene3D" id="1.10.8.500">
    <property type="entry name" value="HAMP domain in histidine kinase"/>
    <property type="match status" value="1"/>
</dbReference>
<gene>
    <name evidence="17" type="ORF">SAMN04488579_10685</name>
</gene>
<dbReference type="EMBL" id="FNOU01000006">
    <property type="protein sequence ID" value="SDX73218.1"/>
    <property type="molecule type" value="Genomic_DNA"/>
</dbReference>
<evidence type="ECO:0000256" key="7">
    <source>
        <dbReference type="ARBA" id="ARBA00022692"/>
    </source>
</evidence>
<dbReference type="PANTHER" id="PTHR45528:SF1">
    <property type="entry name" value="SENSOR HISTIDINE KINASE CPXA"/>
    <property type="match status" value="1"/>
</dbReference>
<evidence type="ECO:0000256" key="9">
    <source>
        <dbReference type="ARBA" id="ARBA00022777"/>
    </source>
</evidence>
<evidence type="ECO:0000256" key="8">
    <source>
        <dbReference type="ARBA" id="ARBA00022741"/>
    </source>
</evidence>
<evidence type="ECO:0000256" key="12">
    <source>
        <dbReference type="ARBA" id="ARBA00023012"/>
    </source>
</evidence>
<comment type="subcellular location">
    <subcellularLocation>
        <location evidence="2">Cell membrane</location>
        <topology evidence="2">Multi-pass membrane protein</topology>
    </subcellularLocation>
</comment>
<dbReference type="EC" id="2.7.13.3" evidence="3"/>
<dbReference type="InterPro" id="IPR003594">
    <property type="entry name" value="HATPase_dom"/>
</dbReference>
<dbReference type="SMART" id="SM00304">
    <property type="entry name" value="HAMP"/>
    <property type="match status" value="1"/>
</dbReference>
<dbReference type="InterPro" id="IPR003661">
    <property type="entry name" value="HisK_dim/P_dom"/>
</dbReference>
<dbReference type="Proteomes" id="UP000199652">
    <property type="component" value="Unassembled WGS sequence"/>
</dbReference>
<dbReference type="Gene3D" id="3.30.565.10">
    <property type="entry name" value="Histidine kinase-like ATPase, C-terminal domain"/>
    <property type="match status" value="1"/>
</dbReference>
<dbReference type="InterPro" id="IPR050398">
    <property type="entry name" value="HssS/ArlS-like"/>
</dbReference>
<keyword evidence="12" id="KW-0902">Two-component regulatory system</keyword>
<feature type="transmembrane region" description="Helical" evidence="14">
    <location>
        <begin position="140"/>
        <end position="159"/>
    </location>
</feature>
<keyword evidence="5" id="KW-0597">Phosphoprotein</keyword>
<evidence type="ECO:0000256" key="14">
    <source>
        <dbReference type="SAM" id="Phobius"/>
    </source>
</evidence>
<dbReference type="GO" id="GO:0005886">
    <property type="term" value="C:plasma membrane"/>
    <property type="evidence" value="ECO:0007669"/>
    <property type="project" value="UniProtKB-SubCell"/>
</dbReference>
<dbReference type="Pfam" id="PF00672">
    <property type="entry name" value="HAMP"/>
    <property type="match status" value="1"/>
</dbReference>
<dbReference type="InterPro" id="IPR003660">
    <property type="entry name" value="HAMP_dom"/>
</dbReference>
<name>A0A1H3E4N9_EUBBA</name>
<dbReference type="InterPro" id="IPR004358">
    <property type="entry name" value="Sig_transdc_His_kin-like_C"/>
</dbReference>
<evidence type="ECO:0000256" key="5">
    <source>
        <dbReference type="ARBA" id="ARBA00022553"/>
    </source>
</evidence>
<dbReference type="SMART" id="SM00387">
    <property type="entry name" value="HATPase_c"/>
    <property type="match status" value="1"/>
</dbReference>
<evidence type="ECO:0000256" key="13">
    <source>
        <dbReference type="ARBA" id="ARBA00023136"/>
    </source>
</evidence>
<dbReference type="SUPFAM" id="SSF47384">
    <property type="entry name" value="Homodimeric domain of signal transducing histidine kinase"/>
    <property type="match status" value="1"/>
</dbReference>
<dbReference type="CDD" id="cd00082">
    <property type="entry name" value="HisKA"/>
    <property type="match status" value="1"/>
</dbReference>